<feature type="transmembrane region" description="Helical" evidence="6">
    <location>
        <begin position="325"/>
        <end position="342"/>
    </location>
</feature>
<evidence type="ECO:0000256" key="3">
    <source>
        <dbReference type="ARBA" id="ARBA00022692"/>
    </source>
</evidence>
<sequence length="402" mass="43861">MRRHLVSFLKIIVVAVLLTVIYFAVDWHDSYTIISSKDGHQETIYGEIVGPWDTNPVLFRADDASVPKPLQLTNADGQPSVNLSPGILTYFSNLDVPLFLLGAAAFFIFVVIINSRWWWLMRANRLGVGFFETQRFAWIGLFCSNVLPGATGGDIVKAVFIVRRCSGDKVRAVVSVVVDRIVGLLSLLTVCSLSVPLVFDRFPLFAGVIWVCALGAAAVAALLLSPRLRRLLRFEALVQKLPLRIGTLVTDIDHALLQYRAHLRGIGVWILISPLTYSLFCLSVFLMDRALGVGLSLTDYFVIVPVAAVAQAIPIAPAGWGIGEAAYGALIGKFGAAALPGIADAEQMMRTRGIALSVLHRTHVMIWSLAGGVLLLLDRQRHPSDRNLTFDSDDAGEPTSKS</sequence>
<comment type="subcellular location">
    <subcellularLocation>
        <location evidence="1">Cell membrane</location>
        <topology evidence="1">Multi-pass membrane protein</topology>
    </subcellularLocation>
</comment>
<evidence type="ECO:0000256" key="2">
    <source>
        <dbReference type="ARBA" id="ARBA00022475"/>
    </source>
</evidence>
<feature type="transmembrane region" description="Helical" evidence="6">
    <location>
        <begin position="354"/>
        <end position="377"/>
    </location>
</feature>
<evidence type="ECO:0000313" key="7">
    <source>
        <dbReference type="EMBL" id="CUS54861.1"/>
    </source>
</evidence>
<dbReference type="EMBL" id="CZRL01000106">
    <property type="protein sequence ID" value="CUS54861.1"/>
    <property type="molecule type" value="Genomic_DNA"/>
</dbReference>
<reference evidence="7" key="1">
    <citation type="submission" date="2015-10" db="EMBL/GenBank/DDBJ databases">
        <authorList>
            <person name="Gilbert D.G."/>
        </authorList>
    </citation>
    <scope>NUCLEOTIDE SEQUENCE</scope>
</reference>
<organism evidence="7">
    <name type="scientific">hydrothermal vent metagenome</name>
    <dbReference type="NCBI Taxonomy" id="652676"/>
    <lineage>
        <taxon>unclassified sequences</taxon>
        <taxon>metagenomes</taxon>
        <taxon>ecological metagenomes</taxon>
    </lineage>
</organism>
<dbReference type="NCBIfam" id="TIGR00374">
    <property type="entry name" value="flippase-like domain"/>
    <property type="match status" value="1"/>
</dbReference>
<feature type="transmembrane region" description="Helical" evidence="6">
    <location>
        <begin position="266"/>
        <end position="287"/>
    </location>
</feature>
<evidence type="ECO:0000256" key="5">
    <source>
        <dbReference type="ARBA" id="ARBA00023136"/>
    </source>
</evidence>
<keyword evidence="3 6" id="KW-0812">Transmembrane</keyword>
<dbReference type="InterPro" id="IPR022791">
    <property type="entry name" value="L-PG_synthase/AglD"/>
</dbReference>
<dbReference type="PANTHER" id="PTHR40277:SF1">
    <property type="entry name" value="BLL5419 PROTEIN"/>
    <property type="match status" value="1"/>
</dbReference>
<keyword evidence="2" id="KW-1003">Cell membrane</keyword>
<evidence type="ECO:0000256" key="4">
    <source>
        <dbReference type="ARBA" id="ARBA00022989"/>
    </source>
</evidence>
<dbReference type="AlphaFoldDB" id="A0A160TVQ1"/>
<evidence type="ECO:0000256" key="1">
    <source>
        <dbReference type="ARBA" id="ARBA00004651"/>
    </source>
</evidence>
<feature type="transmembrane region" description="Helical" evidence="6">
    <location>
        <begin position="293"/>
        <end position="313"/>
    </location>
</feature>
<feature type="transmembrane region" description="Helical" evidence="6">
    <location>
        <begin position="7"/>
        <end position="25"/>
    </location>
</feature>
<dbReference type="PANTHER" id="PTHR40277">
    <property type="entry name" value="BLL5419 PROTEIN"/>
    <property type="match status" value="1"/>
</dbReference>
<evidence type="ECO:0008006" key="8">
    <source>
        <dbReference type="Google" id="ProtNLM"/>
    </source>
</evidence>
<feature type="transmembrane region" description="Helical" evidence="6">
    <location>
        <begin position="205"/>
        <end position="224"/>
    </location>
</feature>
<accession>A0A160TVQ1</accession>
<keyword evidence="4 6" id="KW-1133">Transmembrane helix</keyword>
<dbReference type="Pfam" id="PF03706">
    <property type="entry name" value="LPG_synthase_TM"/>
    <property type="match status" value="1"/>
</dbReference>
<name>A0A160TVQ1_9ZZZZ</name>
<feature type="transmembrane region" description="Helical" evidence="6">
    <location>
        <begin position="98"/>
        <end position="119"/>
    </location>
</feature>
<gene>
    <name evidence="7" type="ORF">MGWOODY_XGa1851</name>
</gene>
<dbReference type="GO" id="GO:0005886">
    <property type="term" value="C:plasma membrane"/>
    <property type="evidence" value="ECO:0007669"/>
    <property type="project" value="UniProtKB-SubCell"/>
</dbReference>
<feature type="transmembrane region" description="Helical" evidence="6">
    <location>
        <begin position="181"/>
        <end position="199"/>
    </location>
</feature>
<evidence type="ECO:0000256" key="6">
    <source>
        <dbReference type="SAM" id="Phobius"/>
    </source>
</evidence>
<proteinExistence type="predicted"/>
<keyword evidence="5 6" id="KW-0472">Membrane</keyword>
<protein>
    <recommendedName>
        <fullName evidence="8">Flippase-like domain-containing protein</fullName>
    </recommendedName>
</protein>